<accession>A0A6C0E8F8</accession>
<dbReference type="PROSITE" id="PS50020">
    <property type="entry name" value="WW_DOMAIN_2"/>
    <property type="match status" value="2"/>
</dbReference>
<evidence type="ECO:0000256" key="3">
    <source>
        <dbReference type="ARBA" id="ARBA00022679"/>
    </source>
</evidence>
<feature type="region of interest" description="Disordered" evidence="6">
    <location>
        <begin position="458"/>
        <end position="479"/>
    </location>
</feature>
<organism evidence="8">
    <name type="scientific">viral metagenome</name>
    <dbReference type="NCBI Taxonomy" id="1070528"/>
    <lineage>
        <taxon>unclassified sequences</taxon>
        <taxon>metagenomes</taxon>
        <taxon>organismal metagenomes</taxon>
    </lineage>
</organism>
<name>A0A6C0E8F8_9ZZZZ</name>
<feature type="domain" description="WW" evidence="7">
    <location>
        <begin position="402"/>
        <end position="430"/>
    </location>
</feature>
<sequence length="479" mass="56751">MGEQKNIAMLFLTYENILHHDNPVLREYLDNTNVYIHPKDKTKITVEFEKNVTPFQIETAWGADTIVISTLLLLKEAYKNTHNKWFVLCSEDVFPVRTYGEFNNYLENCKKSLFSEMVKDNRIIDASIIKTSQWWVLTRKDVKLLLDNLNIRSFKKKDGNSFVEYIRNQPLFMEITSKVPKKAALDELFFLSALKLAHKNKQQADGKQNIKPYEFENKPVCYTKWFNWVSKHPTIFNRLLSIDKDFIDSHDSCFFIRKTFPTFINQVVTKKENCIIIVIGTENKDIPNYYNFLSKYQDNSDIFLLVMIDNMSEIKSTDIKEACCQCYSVVWNMVGDASNKLTDIMKNELKYNNIVIIPEETDANQFISEKLVLEQPAKNELLEDVSQLKKDLENNILNQTEWVEKWSDKYNRKYWYNNKTSESTWIDPSESEWVEKWSDKYNRKYWYNNKTNKSSWVDPSIVKGGKNRKTKKLYRKKSK</sequence>
<protein>
    <recommendedName>
        <fullName evidence="7">WW domain-containing protein</fullName>
    </recommendedName>
</protein>
<dbReference type="InterPro" id="IPR001202">
    <property type="entry name" value="WW_dom"/>
</dbReference>
<dbReference type="AlphaFoldDB" id="A0A6C0E8F8"/>
<dbReference type="PROSITE" id="PS01159">
    <property type="entry name" value="WW_DOMAIN_1"/>
    <property type="match status" value="2"/>
</dbReference>
<evidence type="ECO:0000256" key="2">
    <source>
        <dbReference type="ARBA" id="ARBA00022676"/>
    </source>
</evidence>
<feature type="domain" description="WW" evidence="7">
    <location>
        <begin position="427"/>
        <end position="461"/>
    </location>
</feature>
<dbReference type="EMBL" id="MN739766">
    <property type="protein sequence ID" value="QHT25416.1"/>
    <property type="molecule type" value="Genomic_DNA"/>
</dbReference>
<dbReference type="Pfam" id="PF02485">
    <property type="entry name" value="Branch"/>
    <property type="match status" value="1"/>
</dbReference>
<evidence type="ECO:0000256" key="5">
    <source>
        <dbReference type="ARBA" id="ARBA00023180"/>
    </source>
</evidence>
<evidence type="ECO:0000259" key="7">
    <source>
        <dbReference type="PROSITE" id="PS50020"/>
    </source>
</evidence>
<dbReference type="Pfam" id="PF00397">
    <property type="entry name" value="WW"/>
    <property type="match status" value="1"/>
</dbReference>
<reference evidence="8" key="1">
    <citation type="journal article" date="2020" name="Nature">
        <title>Giant virus diversity and host interactions through global metagenomics.</title>
        <authorList>
            <person name="Schulz F."/>
            <person name="Roux S."/>
            <person name="Paez-Espino D."/>
            <person name="Jungbluth S."/>
            <person name="Walsh D.A."/>
            <person name="Denef V.J."/>
            <person name="McMahon K.D."/>
            <person name="Konstantinidis K.T."/>
            <person name="Eloe-Fadrosh E.A."/>
            <person name="Kyrpides N.C."/>
            <person name="Woyke T."/>
        </authorList>
    </citation>
    <scope>NUCLEOTIDE SEQUENCE</scope>
    <source>
        <strain evidence="8">GVMAG-M-3300023179-152</strain>
    </source>
</reference>
<dbReference type="CDD" id="cd00201">
    <property type="entry name" value="WW"/>
    <property type="match status" value="2"/>
</dbReference>
<comment type="subcellular location">
    <subcellularLocation>
        <location evidence="1">Membrane</location>
        <topology evidence="1">Single-pass type II membrane protein</topology>
    </subcellularLocation>
</comment>
<keyword evidence="4" id="KW-0472">Membrane</keyword>
<dbReference type="Gene3D" id="2.20.70.10">
    <property type="match status" value="1"/>
</dbReference>
<dbReference type="SMART" id="SM00456">
    <property type="entry name" value="WW"/>
    <property type="match status" value="2"/>
</dbReference>
<keyword evidence="3" id="KW-0808">Transferase</keyword>
<evidence type="ECO:0000313" key="8">
    <source>
        <dbReference type="EMBL" id="QHT25416.1"/>
    </source>
</evidence>
<keyword evidence="5" id="KW-0325">Glycoprotein</keyword>
<dbReference type="GO" id="GO:0016757">
    <property type="term" value="F:glycosyltransferase activity"/>
    <property type="evidence" value="ECO:0007669"/>
    <property type="project" value="UniProtKB-KW"/>
</dbReference>
<feature type="compositionally biased region" description="Basic residues" evidence="6">
    <location>
        <begin position="465"/>
        <end position="479"/>
    </location>
</feature>
<proteinExistence type="predicted"/>
<dbReference type="InterPro" id="IPR003406">
    <property type="entry name" value="Glyco_trans_14"/>
</dbReference>
<keyword evidence="2" id="KW-0328">Glycosyltransferase</keyword>
<evidence type="ECO:0000256" key="1">
    <source>
        <dbReference type="ARBA" id="ARBA00004606"/>
    </source>
</evidence>
<dbReference type="GO" id="GO:0016020">
    <property type="term" value="C:membrane"/>
    <property type="evidence" value="ECO:0007669"/>
    <property type="project" value="UniProtKB-SubCell"/>
</dbReference>
<evidence type="ECO:0000256" key="4">
    <source>
        <dbReference type="ARBA" id="ARBA00023136"/>
    </source>
</evidence>
<evidence type="ECO:0000256" key="6">
    <source>
        <dbReference type="SAM" id="MobiDB-lite"/>
    </source>
</evidence>